<dbReference type="PANTHER" id="PTHR38444:SF1">
    <property type="entry name" value="ENTEROBACTIN BIOSYNTHESIS PROTEIN YBDZ"/>
    <property type="match status" value="1"/>
</dbReference>
<gene>
    <name evidence="2" type="ORF">FHR36_005488</name>
</gene>
<dbReference type="InterPro" id="IPR005153">
    <property type="entry name" value="MbtH-like_dom"/>
</dbReference>
<evidence type="ECO:0000313" key="3">
    <source>
        <dbReference type="Proteomes" id="UP001206483"/>
    </source>
</evidence>
<dbReference type="PANTHER" id="PTHR38444">
    <property type="entry name" value="ENTEROBACTIN BIOSYNTHESIS PROTEIN YBDZ"/>
    <property type="match status" value="1"/>
</dbReference>
<accession>A0ABT1J4G6</accession>
<dbReference type="Gene3D" id="3.90.820.10">
    <property type="entry name" value="Structural Genomics, Unknown Function 30-nov-00 1gh9 Mol_id"/>
    <property type="match status" value="1"/>
</dbReference>
<evidence type="ECO:0000259" key="1">
    <source>
        <dbReference type="SMART" id="SM00923"/>
    </source>
</evidence>
<feature type="domain" description="MbtH-like" evidence="1">
    <location>
        <begin position="1"/>
        <end position="48"/>
    </location>
</feature>
<name>A0ABT1J4G6_9ACTN</name>
<keyword evidence="3" id="KW-1185">Reference proteome</keyword>
<reference evidence="2 3" key="1">
    <citation type="submission" date="2022-06" db="EMBL/GenBank/DDBJ databases">
        <title>Sequencing the genomes of 1000 actinobacteria strains.</title>
        <authorList>
            <person name="Klenk H.-P."/>
        </authorList>
    </citation>
    <scope>NUCLEOTIDE SEQUENCE [LARGE SCALE GENOMIC DNA]</scope>
    <source>
        <strain evidence="2 3">DSM 41656</strain>
    </source>
</reference>
<protein>
    <submittedName>
        <fullName evidence="2">MbtH protein</fullName>
    </submittedName>
</protein>
<proteinExistence type="predicted"/>
<comment type="caution">
    <text evidence="2">The sequence shown here is derived from an EMBL/GenBank/DDBJ whole genome shotgun (WGS) entry which is preliminary data.</text>
</comment>
<sequence>MSTDTRYLVVVNDEGQYSIWAEGGEPPAGWAPDGFTGPRDACLAHIDEVWTDMRPRSARG</sequence>
<dbReference type="SUPFAM" id="SSF160582">
    <property type="entry name" value="MbtH-like"/>
    <property type="match status" value="1"/>
</dbReference>
<dbReference type="RefSeq" id="WP_253801299.1">
    <property type="nucleotide sequence ID" value="NZ_BAAAUB010000093.1"/>
</dbReference>
<evidence type="ECO:0000313" key="2">
    <source>
        <dbReference type="EMBL" id="MCP2312322.1"/>
    </source>
</evidence>
<dbReference type="InterPro" id="IPR037407">
    <property type="entry name" value="MLP_fam"/>
</dbReference>
<dbReference type="Pfam" id="PF03621">
    <property type="entry name" value="MbtH"/>
    <property type="match status" value="1"/>
</dbReference>
<dbReference type="Proteomes" id="UP001206483">
    <property type="component" value="Unassembled WGS sequence"/>
</dbReference>
<dbReference type="SMART" id="SM00923">
    <property type="entry name" value="MbtH"/>
    <property type="match status" value="1"/>
</dbReference>
<dbReference type="InterPro" id="IPR038020">
    <property type="entry name" value="MbtH-like_sf"/>
</dbReference>
<dbReference type="EMBL" id="JAMZDX010000005">
    <property type="protein sequence ID" value="MCP2312322.1"/>
    <property type="molecule type" value="Genomic_DNA"/>
</dbReference>
<organism evidence="2 3">
    <name type="scientific">Kitasatospora paracochleata</name>
    <dbReference type="NCBI Taxonomy" id="58354"/>
    <lineage>
        <taxon>Bacteria</taxon>
        <taxon>Bacillati</taxon>
        <taxon>Actinomycetota</taxon>
        <taxon>Actinomycetes</taxon>
        <taxon>Kitasatosporales</taxon>
        <taxon>Streptomycetaceae</taxon>
        <taxon>Kitasatospora</taxon>
    </lineage>
</organism>